<dbReference type="AlphaFoldDB" id="G4TRG4"/>
<dbReference type="CDD" id="cd03221">
    <property type="entry name" value="ABCF_EF-3"/>
    <property type="match status" value="2"/>
</dbReference>
<dbReference type="Pfam" id="PF12848">
    <property type="entry name" value="ABC_tran_Xtn"/>
    <property type="match status" value="1"/>
</dbReference>
<dbReference type="FunFam" id="3.40.50.300:FF:000104">
    <property type="entry name" value="ATP-binding cassette sub-family F member 3"/>
    <property type="match status" value="1"/>
</dbReference>
<dbReference type="InterPro" id="IPR050611">
    <property type="entry name" value="ABCF"/>
</dbReference>
<dbReference type="GO" id="GO:0005524">
    <property type="term" value="F:ATP binding"/>
    <property type="evidence" value="ECO:0007669"/>
    <property type="project" value="UniProtKB-KW"/>
</dbReference>
<dbReference type="FunCoup" id="G4TRG4">
    <property type="interactions" value="573"/>
</dbReference>
<dbReference type="PANTHER" id="PTHR19211">
    <property type="entry name" value="ATP-BINDING TRANSPORT PROTEIN-RELATED"/>
    <property type="match status" value="1"/>
</dbReference>
<reference evidence="5 6" key="1">
    <citation type="journal article" date="2011" name="PLoS Pathog.">
        <title>Endophytic Life Strategies Decoded by Genome and Transcriptome Analyses of the Mutualistic Root Symbiont Piriformospora indica.</title>
        <authorList>
            <person name="Zuccaro A."/>
            <person name="Lahrmann U."/>
            <person name="Guldener U."/>
            <person name="Langen G."/>
            <person name="Pfiffi S."/>
            <person name="Biedenkopf D."/>
            <person name="Wong P."/>
            <person name="Samans B."/>
            <person name="Grimm C."/>
            <person name="Basiewicz M."/>
            <person name="Murat C."/>
            <person name="Martin F."/>
            <person name="Kogel K.H."/>
        </authorList>
    </citation>
    <scope>NUCLEOTIDE SEQUENCE [LARGE SCALE GENOMIC DNA]</scope>
    <source>
        <strain evidence="5 6">DSM 11827</strain>
    </source>
</reference>
<keyword evidence="6" id="KW-1185">Reference proteome</keyword>
<keyword evidence="2" id="KW-0547">Nucleotide-binding</keyword>
<dbReference type="PROSITE" id="PS00211">
    <property type="entry name" value="ABC_TRANSPORTER_1"/>
    <property type="match status" value="2"/>
</dbReference>
<dbReference type="InterPro" id="IPR003439">
    <property type="entry name" value="ABC_transporter-like_ATP-bd"/>
</dbReference>
<dbReference type="SUPFAM" id="SSF52540">
    <property type="entry name" value="P-loop containing nucleoside triphosphate hydrolases"/>
    <property type="match status" value="2"/>
</dbReference>
<dbReference type="InterPro" id="IPR017871">
    <property type="entry name" value="ABC_transporter-like_CS"/>
</dbReference>
<evidence type="ECO:0000259" key="4">
    <source>
        <dbReference type="PROSITE" id="PS50893"/>
    </source>
</evidence>
<accession>G4TRG4</accession>
<dbReference type="Proteomes" id="UP000007148">
    <property type="component" value="Unassembled WGS sequence"/>
</dbReference>
<organism evidence="5 6">
    <name type="scientific">Serendipita indica (strain DSM 11827)</name>
    <name type="common">Root endophyte fungus</name>
    <name type="synonym">Piriformospora indica</name>
    <dbReference type="NCBI Taxonomy" id="1109443"/>
    <lineage>
        <taxon>Eukaryota</taxon>
        <taxon>Fungi</taxon>
        <taxon>Dikarya</taxon>
        <taxon>Basidiomycota</taxon>
        <taxon>Agaricomycotina</taxon>
        <taxon>Agaricomycetes</taxon>
        <taxon>Sebacinales</taxon>
        <taxon>Serendipitaceae</taxon>
        <taxon>Serendipita</taxon>
    </lineage>
</organism>
<dbReference type="GO" id="GO:0016887">
    <property type="term" value="F:ATP hydrolysis activity"/>
    <property type="evidence" value="ECO:0007669"/>
    <property type="project" value="InterPro"/>
</dbReference>
<evidence type="ECO:0000256" key="2">
    <source>
        <dbReference type="ARBA" id="ARBA00022741"/>
    </source>
</evidence>
<gene>
    <name evidence="5" type="ORF">PIIN_07860</name>
</gene>
<dbReference type="HOGENOM" id="CLU_000604_36_6_1"/>
<dbReference type="Gene3D" id="3.40.50.300">
    <property type="entry name" value="P-loop containing nucleotide triphosphate hydrolases"/>
    <property type="match status" value="2"/>
</dbReference>
<dbReference type="InParanoid" id="G4TRG4"/>
<feature type="domain" description="ABC transporter" evidence="4">
    <location>
        <begin position="182"/>
        <end position="445"/>
    </location>
</feature>
<dbReference type="STRING" id="1109443.G4TRG4"/>
<evidence type="ECO:0000313" key="6">
    <source>
        <dbReference type="Proteomes" id="UP000007148"/>
    </source>
</evidence>
<dbReference type="OMA" id="CTHIADI"/>
<evidence type="ECO:0000256" key="1">
    <source>
        <dbReference type="ARBA" id="ARBA00022737"/>
    </source>
</evidence>
<dbReference type="InterPro" id="IPR027417">
    <property type="entry name" value="P-loop_NTPase"/>
</dbReference>
<keyword evidence="3" id="KW-0067">ATP-binding</keyword>
<dbReference type="SMART" id="SM00382">
    <property type="entry name" value="AAA"/>
    <property type="match status" value="2"/>
</dbReference>
<dbReference type="Pfam" id="PF00005">
    <property type="entry name" value="ABC_tran"/>
    <property type="match status" value="2"/>
</dbReference>
<dbReference type="PANTHER" id="PTHR19211:SF117">
    <property type="entry name" value="ATP-BINDING CASSETTE SUB-FAMILY F MEMBER 3"/>
    <property type="match status" value="1"/>
</dbReference>
<dbReference type="InterPro" id="IPR032781">
    <property type="entry name" value="ABC_tran_Xtn"/>
</dbReference>
<dbReference type="eggNOG" id="KOG0062">
    <property type="taxonomic scope" value="Eukaryota"/>
</dbReference>
<sequence>MEFADQVRERLPDIDETVLDYIDGYVNDEDSLDEDMRTVVYQLLESFARSRPNVLEELLKTLDGLLEQKYKDKPRSNAPKLTRLDRVMEMSKSSMSKTIALSEGVDLESINKSKASRVDLKKLEKQEQKIRSKLEKRTKRELLYEGSKLIDAQKKQQSYEEMFMKVNSLDATLGSKGKSKDIHLPSIDVSFGSNRILAGASLTLAHGRRYGLIGRNGVGKSTLLRHIAMREVPIPAHITILFVEQEIVGDDTTALDSVLKADVWRDHLLKEENELNSKLADLEGGDDKATEDAREELSARLGEVHARLAEMDAESGPARAASLLAGLGFSEADQHLPTKSFSGGWRMRLALARALFVKPTLLLLDEPSNHIDLNALAWLEDYLQTWENTILVVSHDRAFLDAVATDIVHQHSCRLDYYRGNFTQFYATKSERERNQRKEYEAQMLYRQSLQQFIDRWRYNANRAAQAQARIKILEKLPDLEPPEAEDTESFKFPDVDKISPPLLQLSGVDFSYVPGKQILKNVYIDIGLESRIAVVGANGAGKSTLIKLLTGELQPQAGHLTRNGRLRIAYFAQHHVDQLIPTMSPVAFLASKFPGKSELEYRSHLGAFGITGLTGLQLIGTLSGGQKSRVAFAVLSLQRPHILLLDEPSNHLDIQGIDALMTALQNFSGGVIVISHDERFLTTVSKELWVCADGSVYKYKGDVQAYKSLIVNELKKTKP</sequence>
<name>G4TRG4_SERID</name>
<dbReference type="EMBL" id="CAFZ01000262">
    <property type="protein sequence ID" value="CCA73907.1"/>
    <property type="molecule type" value="Genomic_DNA"/>
</dbReference>
<dbReference type="InterPro" id="IPR003593">
    <property type="entry name" value="AAA+_ATPase"/>
</dbReference>
<comment type="caution">
    <text evidence="5">The sequence shown here is derived from an EMBL/GenBank/DDBJ whole genome shotgun (WGS) entry which is preliminary data.</text>
</comment>
<evidence type="ECO:0000313" key="5">
    <source>
        <dbReference type="EMBL" id="CCA73907.1"/>
    </source>
</evidence>
<evidence type="ECO:0000256" key="3">
    <source>
        <dbReference type="ARBA" id="ARBA00022840"/>
    </source>
</evidence>
<protein>
    <submittedName>
        <fullName evidence="5">Probable positive effector protein GCN20</fullName>
    </submittedName>
</protein>
<proteinExistence type="predicted"/>
<dbReference type="OrthoDB" id="2110130at2759"/>
<feature type="domain" description="ABC transporter" evidence="4">
    <location>
        <begin position="504"/>
        <end position="719"/>
    </location>
</feature>
<dbReference type="FunFam" id="3.40.50.300:FF:001135">
    <property type="entry name" value="ABC transporter F family member 3"/>
    <property type="match status" value="1"/>
</dbReference>
<keyword evidence="1" id="KW-0677">Repeat</keyword>
<dbReference type="PROSITE" id="PS50893">
    <property type="entry name" value="ABC_TRANSPORTER_2"/>
    <property type="match status" value="2"/>
</dbReference>